<evidence type="ECO:0000313" key="1">
    <source>
        <dbReference type="EMBL" id="SHF25860.1"/>
    </source>
</evidence>
<name>A0A1M5A6G9_9BACE</name>
<dbReference type="EMBL" id="FQVD01000014">
    <property type="protein sequence ID" value="SHF25860.1"/>
    <property type="molecule type" value="Genomic_DNA"/>
</dbReference>
<keyword evidence="2" id="KW-1185">Reference proteome</keyword>
<protein>
    <submittedName>
        <fullName evidence="1">Uncharacterized protein</fullName>
    </submittedName>
</protein>
<proteinExistence type="predicted"/>
<dbReference type="AlphaFoldDB" id="A0A1M5A6G9"/>
<reference evidence="1 2" key="1">
    <citation type="submission" date="2016-11" db="EMBL/GenBank/DDBJ databases">
        <authorList>
            <person name="Jaros S."/>
            <person name="Januszkiewicz K."/>
            <person name="Wedrychowicz H."/>
        </authorList>
    </citation>
    <scope>NUCLEOTIDE SEQUENCE [LARGE SCALE GENOMIC DNA]</scope>
    <source>
        <strain evidence="1 2">DSM 26883</strain>
    </source>
</reference>
<dbReference type="RefSeq" id="WP_136498333.1">
    <property type="nucleotide sequence ID" value="NZ_FQVD01000014.1"/>
</dbReference>
<gene>
    <name evidence="1" type="ORF">SAMN05444349_11483</name>
</gene>
<dbReference type="OrthoDB" id="1012460at2"/>
<evidence type="ECO:0000313" key="2">
    <source>
        <dbReference type="Proteomes" id="UP000184436"/>
    </source>
</evidence>
<accession>A0A1M5A6G9</accession>
<dbReference type="Proteomes" id="UP000184436">
    <property type="component" value="Unassembled WGS sequence"/>
</dbReference>
<organism evidence="1 2">
    <name type="scientific">Bacteroides faecichinchillae</name>
    <dbReference type="NCBI Taxonomy" id="871325"/>
    <lineage>
        <taxon>Bacteria</taxon>
        <taxon>Pseudomonadati</taxon>
        <taxon>Bacteroidota</taxon>
        <taxon>Bacteroidia</taxon>
        <taxon>Bacteroidales</taxon>
        <taxon>Bacteroidaceae</taxon>
        <taxon>Bacteroides</taxon>
    </lineage>
</organism>
<sequence length="133" mass="15105">MAKKSEIIGEYIVTIDDNDSVSVSRIYKSTMAALKEIAEANGIEVQKTWTTQHLGRLLLSQFCNGDKEGTIGEYTIEREANNRINVIRTYSTTMDGLREAAKVARYDEDPKENGWNTQNFGRHLVNYVQTLKN</sequence>
<dbReference type="STRING" id="871325.SAMN05444349_11483"/>